<evidence type="ECO:0000313" key="3">
    <source>
        <dbReference type="Proteomes" id="UP000542342"/>
    </source>
</evidence>
<dbReference type="EMBL" id="JACEFB010000001">
    <property type="protein sequence ID" value="MBA2225041.1"/>
    <property type="molecule type" value="Genomic_DNA"/>
</dbReference>
<name>A0A7V8VBK6_9BACT</name>
<dbReference type="AlphaFoldDB" id="A0A7V8VBK6"/>
<feature type="compositionally biased region" description="Pro residues" evidence="1">
    <location>
        <begin position="216"/>
        <end position="227"/>
    </location>
</feature>
<sequence length="679" mass="73478">MAEVWTKRQRGKHWGKRWFTWAGGWGLMGVVIASVQGAEEPLWRPATGQKGKVAPADAAPPPAANVPLPLGRVPDLPPPPLPALPPMEQIPRLPTAPADPPPLSSLAPSPPPPSLPPPALLPGTADEPTWRPASPRRPLPTVPEAESGPARTFPPEKAADESKKRYPPPPSAPGAPSAASPLTPSPMNGDRPPGVGPSKAGDQSAAPGSGSSLSSPPIPPRIPPADSPPDGTGSPPSSLPPPRRLPAVSPATGEWPVAPPELLVPEHQPVPTRTFGSPPLRLSRDYPSLAELCESALAWPQGLWGRLRTRDEVDWPFAYVQAEYLLWWMSPLNIPILATTNPDPNRFGYLNEPGTVPIVGPGALIGPFRDGMRVRAGLWDASRSCALDGSFFFLGRRTASVVVDSQQFPIITRPVFSPNPRPGSGGVIGETGEAVAVPNILRGQFRVDASSLLWGMDANLRCCLRTTEEGQLTGLVGYRYLNLSEALEMKENIVVIGPGGSRLNLPDPPGTVVFVRDRFATENRFHGGQVGFTWERRWGAWTLWGRATVAFGITEQELEIYGIQTRIRPNQPPVSYPGGLLAAASNLGTFHRDRFSVVPEVTVQVGYRLSPAWQIYLGYNFLYWTNVLRPGEQIDRVVDLTQVPNAPSVPFSGQFRPRPLFRQSDLLVTGLQFGLEWRW</sequence>
<proteinExistence type="predicted"/>
<feature type="region of interest" description="Disordered" evidence="1">
    <location>
        <begin position="46"/>
        <end position="276"/>
    </location>
</feature>
<feature type="compositionally biased region" description="Pro residues" evidence="1">
    <location>
        <begin position="75"/>
        <end position="85"/>
    </location>
</feature>
<feature type="compositionally biased region" description="Pro residues" evidence="1">
    <location>
        <begin position="97"/>
        <end position="120"/>
    </location>
</feature>
<evidence type="ECO:0000256" key="1">
    <source>
        <dbReference type="SAM" id="MobiDB-lite"/>
    </source>
</evidence>
<feature type="compositionally biased region" description="Low complexity" evidence="1">
    <location>
        <begin position="204"/>
        <end position="215"/>
    </location>
</feature>
<reference evidence="2 3" key="1">
    <citation type="submission" date="2020-07" db="EMBL/GenBank/DDBJ databases">
        <title>Thermogemmata thermophila gen. nov., sp. nov., a novel moderate thermophilic planctomycete from a Kamchatka hot spring.</title>
        <authorList>
            <person name="Elcheninov A.G."/>
            <person name="Podosokorskaya O.A."/>
            <person name="Kovaleva O.L."/>
            <person name="Novikov A."/>
            <person name="Bonch-Osmolovskaya E.A."/>
            <person name="Toshchakov S.V."/>
            <person name="Kublanov I.V."/>
        </authorList>
    </citation>
    <scope>NUCLEOTIDE SEQUENCE [LARGE SCALE GENOMIC DNA]</scope>
    <source>
        <strain evidence="2 3">2918</strain>
    </source>
</reference>
<dbReference type="RefSeq" id="WP_194536442.1">
    <property type="nucleotide sequence ID" value="NZ_JACEFB010000001.1"/>
</dbReference>
<dbReference type="Proteomes" id="UP000542342">
    <property type="component" value="Unassembled WGS sequence"/>
</dbReference>
<evidence type="ECO:0000313" key="2">
    <source>
        <dbReference type="EMBL" id="MBA2225041.1"/>
    </source>
</evidence>
<dbReference type="InterPro" id="IPR011446">
    <property type="entry name" value="BBP7"/>
</dbReference>
<keyword evidence="3" id="KW-1185">Reference proteome</keyword>
<organism evidence="2 3">
    <name type="scientific">Thermogemmata fonticola</name>
    <dbReference type="NCBI Taxonomy" id="2755323"/>
    <lineage>
        <taxon>Bacteria</taxon>
        <taxon>Pseudomonadati</taxon>
        <taxon>Planctomycetota</taxon>
        <taxon>Planctomycetia</taxon>
        <taxon>Gemmatales</taxon>
        <taxon>Gemmataceae</taxon>
        <taxon>Thermogemmata</taxon>
    </lineage>
</organism>
<protein>
    <submittedName>
        <fullName evidence="2">BBP7 family outer membrane beta-barrel protein</fullName>
    </submittedName>
</protein>
<gene>
    <name evidence="2" type="ORF">H0921_02580</name>
</gene>
<accession>A0A7V8VBK6</accession>
<dbReference type="Pfam" id="PF07585">
    <property type="entry name" value="BBP7"/>
    <property type="match status" value="1"/>
</dbReference>
<feature type="compositionally biased region" description="Low complexity" evidence="1">
    <location>
        <begin position="174"/>
        <end position="186"/>
    </location>
</feature>
<feature type="compositionally biased region" description="Low complexity" evidence="1">
    <location>
        <begin position="65"/>
        <end position="74"/>
    </location>
</feature>
<comment type="caution">
    <text evidence="2">The sequence shown here is derived from an EMBL/GenBank/DDBJ whole genome shotgun (WGS) entry which is preliminary data.</text>
</comment>